<evidence type="ECO:0000313" key="4">
    <source>
        <dbReference type="EMBL" id="STP14341.1"/>
    </source>
</evidence>
<dbReference type="EMBL" id="UGHX01000002">
    <property type="protein sequence ID" value="STP14252.1"/>
    <property type="molecule type" value="Genomic_DNA"/>
</dbReference>
<reference evidence="2 5" key="1">
    <citation type="submission" date="2018-06" db="EMBL/GenBank/DDBJ databases">
        <authorList>
            <consortium name="Pathogen Informatics"/>
            <person name="Doyle S."/>
        </authorList>
    </citation>
    <scope>NUCLEOTIDE SEQUENCE [LARGE SCALE GENOMIC DNA]</scope>
    <source>
        <strain evidence="2 5">NCTC12219</strain>
    </source>
</reference>
<dbReference type="Gene3D" id="1.10.10.10">
    <property type="entry name" value="Winged helix-like DNA-binding domain superfamily/Winged helix DNA-binding domain"/>
    <property type="match status" value="1"/>
</dbReference>
<protein>
    <submittedName>
        <fullName evidence="2">Hac prophage II protein</fullName>
    </submittedName>
</protein>
<evidence type="ECO:0000313" key="3">
    <source>
        <dbReference type="EMBL" id="STP14252.1"/>
    </source>
</evidence>
<feature type="region of interest" description="Disordered" evidence="1">
    <location>
        <begin position="127"/>
        <end position="157"/>
    </location>
</feature>
<dbReference type="RefSeq" id="WP_115721764.1">
    <property type="nucleotide sequence ID" value="NZ_UGHX01000001.1"/>
</dbReference>
<dbReference type="EMBL" id="UGHX01000004">
    <property type="protein sequence ID" value="STP14341.1"/>
    <property type="molecule type" value="Genomic_DNA"/>
</dbReference>
<name>A0A377JV42_9HELI</name>
<dbReference type="EMBL" id="UGHX01000001">
    <property type="protein sequence ID" value="STP11062.1"/>
    <property type="molecule type" value="Genomic_DNA"/>
</dbReference>
<sequence>MIIKQQCTQNFTIVPNSILRNSNLSLQAIGLCAYILSLPKEWKINIEQICLSLDISKNTAYKYLKELIQTGILKKARLKDEEGRFTNEAIYFIQNNGENELEKTQENYAKPLPKICEMVSVDKTSPKALKSDIPTTSQNLNAINKDSKDKKRESKNKPKSHFYILQSLDQKRLFSLCFAREPKNTQLDTSSLNLQEKVAFERFIAYRKQKHRLTPATQQAILERFLKAKALGISPQEIEKAVDKSIMQGWQGIFFKQSKAFLKANTNKSPQAISDEILRAILSEYPHFDFSNVGAFLDTHLLQGRKVKYENALFCWADKEVAAQ</sequence>
<proteinExistence type="predicted"/>
<dbReference type="Proteomes" id="UP000255103">
    <property type="component" value="Unassembled WGS sequence"/>
</dbReference>
<organism evidence="2 5">
    <name type="scientific">Helicobacter cinaedi</name>
    <dbReference type="NCBI Taxonomy" id="213"/>
    <lineage>
        <taxon>Bacteria</taxon>
        <taxon>Pseudomonadati</taxon>
        <taxon>Campylobacterota</taxon>
        <taxon>Epsilonproteobacteria</taxon>
        <taxon>Campylobacterales</taxon>
        <taxon>Helicobacteraceae</taxon>
        <taxon>Helicobacter</taxon>
    </lineage>
</organism>
<feature type="compositionally biased region" description="Basic and acidic residues" evidence="1">
    <location>
        <begin position="145"/>
        <end position="156"/>
    </location>
</feature>
<evidence type="ECO:0000313" key="5">
    <source>
        <dbReference type="Proteomes" id="UP000255103"/>
    </source>
</evidence>
<dbReference type="AlphaFoldDB" id="A0A377JV42"/>
<feature type="compositionally biased region" description="Polar residues" evidence="1">
    <location>
        <begin position="133"/>
        <end position="144"/>
    </location>
</feature>
<accession>A0A377JV42</accession>
<evidence type="ECO:0000313" key="2">
    <source>
        <dbReference type="EMBL" id="STP11062.1"/>
    </source>
</evidence>
<dbReference type="InterPro" id="IPR036388">
    <property type="entry name" value="WH-like_DNA-bd_sf"/>
</dbReference>
<evidence type="ECO:0000256" key="1">
    <source>
        <dbReference type="SAM" id="MobiDB-lite"/>
    </source>
</evidence>
<gene>
    <name evidence="2" type="ORF">NCTC12219_00945</name>
    <name evidence="3" type="ORF">NCTC12219_01799</name>
    <name evidence="4" type="ORF">NCTC12219_01888</name>
</gene>